<name>A0ABQ7G535_DUNSA</name>
<evidence type="ECO:0000256" key="4">
    <source>
        <dbReference type="ARBA" id="ARBA00022846"/>
    </source>
</evidence>
<gene>
    <name evidence="12" type="ORF">DUNSADRAFT_15592</name>
</gene>
<dbReference type="PANTHER" id="PTHR14517:SF6">
    <property type="entry name" value="RE41410P"/>
    <property type="match status" value="1"/>
</dbReference>
<keyword evidence="6" id="KW-0969">Cilium</keyword>
<keyword evidence="13" id="KW-1185">Reference proteome</keyword>
<protein>
    <submittedName>
        <fullName evidence="12">RIB43A-domain-containing protein</fullName>
    </submittedName>
</protein>
<evidence type="ECO:0000256" key="1">
    <source>
        <dbReference type="ARBA" id="ARBA00004611"/>
    </source>
</evidence>
<accession>A0ABQ7G535</accession>
<dbReference type="InterPro" id="IPR008805">
    <property type="entry name" value="RIB43A"/>
</dbReference>
<comment type="caution">
    <text evidence="12">The sequence shown here is derived from an EMBL/GenBank/DDBJ whole genome shotgun (WGS) entry which is preliminary data.</text>
</comment>
<evidence type="ECO:0000256" key="8">
    <source>
        <dbReference type="ARBA" id="ARBA00023273"/>
    </source>
</evidence>
<keyword evidence="7" id="KW-0206">Cytoskeleton</keyword>
<evidence type="ECO:0000256" key="2">
    <source>
        <dbReference type="ARBA" id="ARBA00006875"/>
    </source>
</evidence>
<dbReference type="Proteomes" id="UP000815325">
    <property type="component" value="Unassembled WGS sequence"/>
</dbReference>
<proteinExistence type="inferred from homology"/>
<keyword evidence="8" id="KW-0966">Cell projection</keyword>
<dbReference type="PANTHER" id="PTHR14517">
    <property type="entry name" value="RIB43A-RELATED"/>
    <property type="match status" value="1"/>
</dbReference>
<evidence type="ECO:0000256" key="11">
    <source>
        <dbReference type="SAM" id="MobiDB-lite"/>
    </source>
</evidence>
<evidence type="ECO:0000256" key="9">
    <source>
        <dbReference type="ARBA" id="ARBA00046435"/>
    </source>
</evidence>
<comment type="subunit">
    <text evidence="9">Microtubule inner protein component of sperm flagellar doublet microtubules.</text>
</comment>
<evidence type="ECO:0000256" key="3">
    <source>
        <dbReference type="ARBA" id="ARBA00022490"/>
    </source>
</evidence>
<feature type="compositionally biased region" description="Basic and acidic residues" evidence="11">
    <location>
        <begin position="26"/>
        <end position="47"/>
    </location>
</feature>
<evidence type="ECO:0000313" key="13">
    <source>
        <dbReference type="Proteomes" id="UP000815325"/>
    </source>
</evidence>
<sequence length="205" mass="23339">MKRDIAKGIRDFHLTNQVKNTRREWDLNRPDAKVIDEPARLGDDDPRLGPSSMQRFDGEDLSAGSRKQMQLEQSKAWWEEQAAQKAAVRAAQHEAEQAFAELTRYQDWLQMQAQSEEAAVRREINVGTADINKHMAEQRRLNELQERAAILSANLAEMDATLNSPMMTEDPSMAASAMSSLRVRKDHYKGMGEAERQAVLLPCCW</sequence>
<keyword evidence="5 10" id="KW-0175">Coiled coil</keyword>
<feature type="coiled-coil region" evidence="10">
    <location>
        <begin position="134"/>
        <end position="161"/>
    </location>
</feature>
<evidence type="ECO:0000256" key="7">
    <source>
        <dbReference type="ARBA" id="ARBA00023212"/>
    </source>
</evidence>
<feature type="region of interest" description="Disordered" evidence="11">
    <location>
        <begin position="26"/>
        <end position="61"/>
    </location>
</feature>
<dbReference type="EMBL" id="MU070124">
    <property type="protein sequence ID" value="KAF5829713.1"/>
    <property type="molecule type" value="Genomic_DNA"/>
</dbReference>
<organism evidence="12 13">
    <name type="scientific">Dunaliella salina</name>
    <name type="common">Green alga</name>
    <name type="synonym">Protococcus salinus</name>
    <dbReference type="NCBI Taxonomy" id="3046"/>
    <lineage>
        <taxon>Eukaryota</taxon>
        <taxon>Viridiplantae</taxon>
        <taxon>Chlorophyta</taxon>
        <taxon>core chlorophytes</taxon>
        <taxon>Chlorophyceae</taxon>
        <taxon>CS clade</taxon>
        <taxon>Chlamydomonadales</taxon>
        <taxon>Dunaliellaceae</taxon>
        <taxon>Dunaliella</taxon>
    </lineage>
</organism>
<reference evidence="12" key="1">
    <citation type="submission" date="2017-08" db="EMBL/GenBank/DDBJ databases">
        <authorList>
            <person name="Polle J.E."/>
            <person name="Barry K."/>
            <person name="Cushman J."/>
            <person name="Schmutz J."/>
            <person name="Tran D."/>
            <person name="Hathwaick L.T."/>
            <person name="Yim W.C."/>
            <person name="Jenkins J."/>
            <person name="Mckie-Krisberg Z.M."/>
            <person name="Prochnik S."/>
            <person name="Lindquist E."/>
            <person name="Dockter R.B."/>
            <person name="Adam C."/>
            <person name="Molina H."/>
            <person name="Bunkerborg J."/>
            <person name="Jin E."/>
            <person name="Buchheim M."/>
            <person name="Magnuson J."/>
        </authorList>
    </citation>
    <scope>NUCLEOTIDE SEQUENCE</scope>
    <source>
        <strain evidence="12">CCAP 19/18</strain>
    </source>
</reference>
<evidence type="ECO:0000313" key="12">
    <source>
        <dbReference type="EMBL" id="KAF5829713.1"/>
    </source>
</evidence>
<evidence type="ECO:0000256" key="5">
    <source>
        <dbReference type="ARBA" id="ARBA00023054"/>
    </source>
</evidence>
<keyword evidence="4" id="KW-0282">Flagellum</keyword>
<dbReference type="Pfam" id="PF05914">
    <property type="entry name" value="RIB43A"/>
    <property type="match status" value="1"/>
</dbReference>
<comment type="similarity">
    <text evidence="2">Belongs to the RIB43A family.</text>
</comment>
<evidence type="ECO:0000256" key="10">
    <source>
        <dbReference type="SAM" id="Coils"/>
    </source>
</evidence>
<comment type="subcellular location">
    <subcellularLocation>
        <location evidence="1">Cytoplasm</location>
        <location evidence="1">Cytoskeleton</location>
        <location evidence="1">Flagellum axoneme</location>
    </subcellularLocation>
</comment>
<keyword evidence="3" id="KW-0963">Cytoplasm</keyword>
<evidence type="ECO:0000256" key="6">
    <source>
        <dbReference type="ARBA" id="ARBA00023069"/>
    </source>
</evidence>